<organism evidence="1 2">
    <name type="scientific">Taxus chinensis</name>
    <name type="common">Chinese yew</name>
    <name type="synonym">Taxus wallichiana var. chinensis</name>
    <dbReference type="NCBI Taxonomy" id="29808"/>
    <lineage>
        <taxon>Eukaryota</taxon>
        <taxon>Viridiplantae</taxon>
        <taxon>Streptophyta</taxon>
        <taxon>Embryophyta</taxon>
        <taxon>Tracheophyta</taxon>
        <taxon>Spermatophyta</taxon>
        <taxon>Pinopsida</taxon>
        <taxon>Pinidae</taxon>
        <taxon>Conifers II</taxon>
        <taxon>Cupressales</taxon>
        <taxon>Taxaceae</taxon>
        <taxon>Taxus</taxon>
    </lineage>
</organism>
<reference evidence="1 2" key="1">
    <citation type="journal article" date="2021" name="Nat. Plants">
        <title>The Taxus genome provides insights into paclitaxel biosynthesis.</title>
        <authorList>
            <person name="Xiong X."/>
            <person name="Gou J."/>
            <person name="Liao Q."/>
            <person name="Li Y."/>
            <person name="Zhou Q."/>
            <person name="Bi G."/>
            <person name="Li C."/>
            <person name="Du R."/>
            <person name="Wang X."/>
            <person name="Sun T."/>
            <person name="Guo L."/>
            <person name="Liang H."/>
            <person name="Lu P."/>
            <person name="Wu Y."/>
            <person name="Zhang Z."/>
            <person name="Ro D.K."/>
            <person name="Shang Y."/>
            <person name="Huang S."/>
            <person name="Yan J."/>
        </authorList>
    </citation>
    <scope>NUCLEOTIDE SEQUENCE [LARGE SCALE GENOMIC DNA]</scope>
    <source>
        <strain evidence="1">Ta-2019</strain>
    </source>
</reference>
<dbReference type="EMBL" id="JAHRHJ020000005">
    <property type="protein sequence ID" value="KAH9315564.1"/>
    <property type="molecule type" value="Genomic_DNA"/>
</dbReference>
<protein>
    <submittedName>
        <fullName evidence="1">Uncharacterized protein</fullName>
    </submittedName>
</protein>
<keyword evidence="2" id="KW-1185">Reference proteome</keyword>
<evidence type="ECO:0000313" key="2">
    <source>
        <dbReference type="Proteomes" id="UP000824469"/>
    </source>
</evidence>
<feature type="non-terminal residue" evidence="1">
    <location>
        <position position="1"/>
    </location>
</feature>
<feature type="non-terminal residue" evidence="1">
    <location>
        <position position="75"/>
    </location>
</feature>
<gene>
    <name evidence="1" type="ORF">KI387_024191</name>
</gene>
<comment type="caution">
    <text evidence="1">The sequence shown here is derived from an EMBL/GenBank/DDBJ whole genome shotgun (WGS) entry which is preliminary data.</text>
</comment>
<proteinExistence type="predicted"/>
<name>A0AA38G2Z4_TAXCH</name>
<sequence>YVTSDVVHQLGLPTTPLPHTKTVVTEDGTLHGVFTSYYILSFIIGRRVSNNITLDIIPLEMDEVVLGNFCLTAHH</sequence>
<dbReference type="AlphaFoldDB" id="A0AA38G2Z4"/>
<dbReference type="Proteomes" id="UP000824469">
    <property type="component" value="Unassembled WGS sequence"/>
</dbReference>
<accession>A0AA38G2Z4</accession>
<evidence type="ECO:0000313" key="1">
    <source>
        <dbReference type="EMBL" id="KAH9315564.1"/>
    </source>
</evidence>